<evidence type="ECO:0000256" key="9">
    <source>
        <dbReference type="ARBA" id="ARBA00022844"/>
    </source>
</evidence>
<evidence type="ECO:0000256" key="21">
    <source>
        <dbReference type="HAMAP-Rule" id="MF_04099"/>
    </source>
</evidence>
<organism evidence="27 28">
    <name type="scientific">Bat coronavirus HKU9-10-2</name>
    <dbReference type="NCBI Taxonomy" id="875613"/>
    <lineage>
        <taxon>Viruses</taxon>
        <taxon>Riboviria</taxon>
        <taxon>Orthornavirae</taxon>
        <taxon>Pisuviricota</taxon>
        <taxon>Pisoniviricetes</taxon>
        <taxon>Nidovirales</taxon>
        <taxon>Cornidovirineae</taxon>
        <taxon>Coronaviridae</taxon>
        <taxon>Orthocoronavirinae</taxon>
        <taxon>Betacoronavirus</taxon>
        <taxon>Nobecovirus</taxon>
        <taxon>Betacoronavirus rousetti</taxon>
        <taxon>Bat coronavirus HKU9</taxon>
    </lineage>
</organism>
<evidence type="ECO:0000256" key="18">
    <source>
        <dbReference type="ARBA" id="ARBA00023180"/>
    </source>
</evidence>
<feature type="disulfide bond" evidence="21">
    <location>
        <begin position="396"/>
        <end position="449"/>
    </location>
</feature>
<dbReference type="InterPro" id="IPR043002">
    <property type="entry name" value="Spike_N_sf"/>
</dbReference>
<keyword evidence="2 21" id="KW-1170">Fusion of virus membrane with host endosomal membrane</keyword>
<feature type="domain" description="Coronavirus spike (S) glycoprotein S2 subunit heptad repeat 1 (HR1) region profile" evidence="25">
    <location>
        <begin position="901"/>
        <end position="1006"/>
    </location>
</feature>
<dbReference type="Pfam" id="PF16451">
    <property type="entry name" value="bCoV_S1_N"/>
    <property type="match status" value="1"/>
</dbReference>
<dbReference type="InterPro" id="IPR043607">
    <property type="entry name" value="CoV_S1_C"/>
</dbReference>
<dbReference type="InterPro" id="IPR032500">
    <property type="entry name" value="bCoV_S1_N"/>
</dbReference>
<protein>
    <recommendedName>
        <fullName evidence="21">Spike glycoprotein</fullName>
        <shortName evidence="21">S glycoprotein</shortName>
    </recommendedName>
    <alternativeName>
        <fullName evidence="21">E2</fullName>
    </alternativeName>
    <alternativeName>
        <fullName evidence="21">Peplomer protein</fullName>
    </alternativeName>
    <component>
        <recommendedName>
            <fullName evidence="21">Spike protein S1</fullName>
        </recommendedName>
    </component>
    <component>
        <recommendedName>
            <fullName evidence="21">Spike protein S2</fullName>
        </recommendedName>
    </component>
    <component>
        <recommendedName>
            <fullName evidence="21">Spike protein S2'</fullName>
        </recommendedName>
    </component>
</protein>
<keyword evidence="12 21" id="KW-1133">Transmembrane helix</keyword>
<feature type="chain" id="PRO_5029065067" description="Spike protein S2" evidence="21">
    <location>
        <begin position="678"/>
        <end position="1280"/>
    </location>
</feature>
<dbReference type="PROSITE" id="PS51923">
    <property type="entry name" value="COV_S2_HR1"/>
    <property type="match status" value="1"/>
</dbReference>
<keyword evidence="14 21" id="KW-0175">Coiled coil</keyword>
<dbReference type="HAMAP" id="MF_04099">
    <property type="entry name" value="BETA_CORONA_SPIKE"/>
    <property type="match status" value="1"/>
</dbReference>
<dbReference type="GO" id="GO:0075509">
    <property type="term" value="P:endocytosis involved in viral entry into host cell"/>
    <property type="evidence" value="ECO:0007669"/>
    <property type="project" value="UniProtKB-UniRule"/>
</dbReference>
<accession>E0ZN60</accession>
<feature type="domain" description="Coronavirus spike (S) glycoprotein S2 subunit heptad repeat 2 (HR2) region profile" evidence="26">
    <location>
        <begin position="1150"/>
        <end position="1231"/>
    </location>
</feature>
<evidence type="ECO:0000256" key="13">
    <source>
        <dbReference type="ARBA" id="ARBA00023026"/>
    </source>
</evidence>
<dbReference type="GO" id="GO:0046813">
    <property type="term" value="P:receptor-mediated virion attachment to host cell"/>
    <property type="evidence" value="ECO:0007669"/>
    <property type="project" value="UniProtKB-UniRule"/>
</dbReference>
<keyword evidence="16 21" id="KW-0564">Palmitate</keyword>
<evidence type="ECO:0000256" key="10">
    <source>
        <dbReference type="ARBA" id="ARBA00022870"/>
    </source>
</evidence>
<dbReference type="GO" id="GO:0039654">
    <property type="term" value="P:fusion of virus membrane with host endosome membrane"/>
    <property type="evidence" value="ECO:0007669"/>
    <property type="project" value="UniProtKB-UniRule"/>
</dbReference>
<comment type="function">
    <text evidence="21">Spike protein S2: mediates fusion of the virion and cellular membranes by acting as a class I viral fusion protein. Under the current model, the protein has at least three conformational states: pre-fusion native state, pre-hairpin intermediate state, and post-fusion hairpin state. During viral and target cell membrane fusion, the coiled coil regions (heptad repeats) assume a trimer-of-hairpins structure, positioning the fusion peptide in close proximity to the C-terminal region of the ectodomain. The formation of this structure appears to drive apposition and subsequent fusion of viral and target cell membranes.</text>
</comment>
<dbReference type="InterPro" id="IPR036326">
    <property type="entry name" value="Spike_S1_RBD_sf_bCoV"/>
</dbReference>
<keyword evidence="4 21" id="KW-0945">Host-virus interaction</keyword>
<dbReference type="GO" id="GO:0055036">
    <property type="term" value="C:virion membrane"/>
    <property type="evidence" value="ECO:0007669"/>
    <property type="project" value="UniProtKB-SubCell"/>
</dbReference>
<keyword evidence="17 21" id="KW-1015">Disulfide bond</keyword>
<evidence type="ECO:0000256" key="2">
    <source>
        <dbReference type="ARBA" id="ARBA00022510"/>
    </source>
</evidence>
<dbReference type="EMBL" id="HM211101">
    <property type="protein sequence ID" value="ADM33582.1"/>
    <property type="molecule type" value="Genomic_RNA"/>
</dbReference>
<dbReference type="InterPro" id="IPR042578">
    <property type="entry name" value="BETA_CORONA_SPIKE"/>
</dbReference>
<dbReference type="GO" id="GO:0019031">
    <property type="term" value="C:viral envelope"/>
    <property type="evidence" value="ECO:0007669"/>
    <property type="project" value="UniProtKB-UniRule"/>
</dbReference>
<evidence type="ECO:0000256" key="11">
    <source>
        <dbReference type="ARBA" id="ARBA00022879"/>
    </source>
</evidence>
<keyword evidence="5 21" id="KW-1162">Viral penetration into host cytoplasm</keyword>
<feature type="site" description="Cleavage" evidence="21">
    <location>
        <begin position="818"/>
        <end position="819"/>
    </location>
</feature>
<evidence type="ECO:0000256" key="4">
    <source>
        <dbReference type="ARBA" id="ARBA00022581"/>
    </source>
</evidence>
<feature type="transmembrane region" description="Helical" evidence="22">
    <location>
        <begin position="1221"/>
        <end position="1244"/>
    </location>
</feature>
<feature type="region of interest" description="Heptad repeat 2" evidence="21">
    <location>
        <begin position="1170"/>
        <end position="1209"/>
    </location>
</feature>
<dbReference type="Pfam" id="PF01601">
    <property type="entry name" value="CoV_S2"/>
    <property type="match status" value="1"/>
</dbReference>
<feature type="coiled-coil region" evidence="21">
    <location>
        <begin position="1182"/>
        <end position="1210"/>
    </location>
</feature>
<dbReference type="Gene3D" id="1.20.5.790">
    <property type="entry name" value="Single helix bin"/>
    <property type="match status" value="1"/>
</dbReference>
<name>E0ZN60_BCHK9</name>
<dbReference type="InterPro" id="IPR043473">
    <property type="entry name" value="S2_sf_CoV"/>
</dbReference>
<evidence type="ECO:0000256" key="15">
    <source>
        <dbReference type="ARBA" id="ARBA00023136"/>
    </source>
</evidence>
<dbReference type="PROSITE" id="PS51921">
    <property type="entry name" value="BCOV_S1_CTD"/>
    <property type="match status" value="1"/>
</dbReference>
<reference evidence="27" key="1">
    <citation type="journal article" date="2010" name="J. Virol.">
        <title>Coexistence of different genotypes in the same bat and serological characterization of Rousettus bat coronavirus HKU9 belonging to a novel Betacoronavirus subgroup.</title>
        <authorList>
            <person name="Lau S.K."/>
            <person name="Poon R.W."/>
            <person name="Wong B.H."/>
            <person name="Wang M."/>
            <person name="Huang Y."/>
            <person name="Xu H."/>
            <person name="Guo R."/>
            <person name="Li K.S."/>
            <person name="Gao K."/>
            <person name="Chan K.H."/>
            <person name="Zheng B.J."/>
            <person name="Woo P.C."/>
            <person name="Yuen K.Y."/>
        </authorList>
    </citation>
    <scope>NUCLEOTIDE SEQUENCE [LARGE SCALE GENOMIC DNA]</scope>
</reference>
<comment type="function">
    <text evidence="21">Spike protein S1: attaches the virion to the cell membrane by interacting with host receptor, initiating the infection.</text>
</comment>
<proteinExistence type="inferred from homology"/>
<comment type="subunit">
    <text evidence="21">Homotrimer; each monomer consists of a S1 and a S2 subunit. The resulting peplomers protrude from the virus surface as spikes.</text>
</comment>
<keyword evidence="18 21" id="KW-0325">Glycoprotein</keyword>
<feature type="topological domain" description="Cytoplasmic" evidence="21">
    <location>
        <begin position="1242"/>
        <end position="1280"/>
    </location>
</feature>
<keyword evidence="10 21" id="KW-1043">Host membrane</keyword>
<evidence type="ECO:0000256" key="20">
    <source>
        <dbReference type="ARBA" id="ARBA00023296"/>
    </source>
</evidence>
<dbReference type="InterPro" id="IPR002552">
    <property type="entry name" value="Spike_S2_CoV"/>
</dbReference>
<dbReference type="SUPFAM" id="SSF111474">
    <property type="entry name" value="Coronavirus S2 glycoprotein"/>
    <property type="match status" value="2"/>
</dbReference>
<feature type="short sequence motif" description="KxHxx" evidence="21">
    <location>
        <begin position="1273"/>
        <end position="1280"/>
    </location>
</feature>
<dbReference type="GO" id="GO:0016020">
    <property type="term" value="C:membrane"/>
    <property type="evidence" value="ECO:0007669"/>
    <property type="project" value="UniProtKB-UniRule"/>
</dbReference>
<dbReference type="GO" id="GO:0044173">
    <property type="term" value="C:host cell endoplasmic reticulum-Golgi intermediate compartment membrane"/>
    <property type="evidence" value="ECO:0007669"/>
    <property type="project" value="UniProtKB-SubCell"/>
</dbReference>
<evidence type="ECO:0000256" key="16">
    <source>
        <dbReference type="ARBA" id="ARBA00023139"/>
    </source>
</evidence>
<evidence type="ECO:0000256" key="8">
    <source>
        <dbReference type="ARBA" id="ARBA00022804"/>
    </source>
</evidence>
<keyword evidence="8 21" id="KW-1161">Viral attachment to host cell</keyword>
<keyword evidence="20 21" id="KW-1160">Virus entry into host cell</keyword>
<evidence type="ECO:0000256" key="6">
    <source>
        <dbReference type="ARBA" id="ARBA00022692"/>
    </source>
</evidence>
<dbReference type="GO" id="GO:0019064">
    <property type="term" value="P:fusion of virus membrane with host plasma membrane"/>
    <property type="evidence" value="ECO:0007669"/>
    <property type="project" value="UniProtKB-UniRule"/>
</dbReference>
<dbReference type="InterPro" id="IPR018548">
    <property type="entry name" value="Spike_S1_RBD_bCoV"/>
</dbReference>
<comment type="caution">
    <text evidence="21">Lacks conserved residue(s) required for the propagation of feature annotation.</text>
</comment>
<evidence type="ECO:0000259" key="24">
    <source>
        <dbReference type="PROSITE" id="PS51922"/>
    </source>
</evidence>
<dbReference type="CDD" id="cd21627">
    <property type="entry name" value="batCoV-HKU9-like_Spike_S1_NTD"/>
    <property type="match status" value="1"/>
</dbReference>
<evidence type="ECO:0000256" key="7">
    <source>
        <dbReference type="ARBA" id="ARBA00022729"/>
    </source>
</evidence>
<evidence type="ECO:0000256" key="19">
    <source>
        <dbReference type="ARBA" id="ARBA00023288"/>
    </source>
</evidence>
<keyword evidence="19 21" id="KW-0449">Lipoprotein</keyword>
<dbReference type="Pfam" id="PF09408">
    <property type="entry name" value="bCoV_S1_RBD"/>
    <property type="match status" value="1"/>
</dbReference>
<evidence type="ECO:0000256" key="14">
    <source>
        <dbReference type="ARBA" id="ARBA00023054"/>
    </source>
</evidence>
<keyword evidence="13 21" id="KW-0843">Virulence</keyword>
<dbReference type="GO" id="GO:0020002">
    <property type="term" value="C:host cell plasma membrane"/>
    <property type="evidence" value="ECO:0007669"/>
    <property type="project" value="UniProtKB-SubCell"/>
</dbReference>
<dbReference type="Pfam" id="PF19209">
    <property type="entry name" value="CoV_S1_C"/>
    <property type="match status" value="1"/>
</dbReference>
<feature type="region of interest" description="Fusion peptide 1" evidence="21">
    <location>
        <begin position="819"/>
        <end position="840"/>
    </location>
</feature>
<evidence type="ECO:0000259" key="25">
    <source>
        <dbReference type="PROSITE" id="PS51923"/>
    </source>
</evidence>
<dbReference type="PROSITE" id="PS51924">
    <property type="entry name" value="COV_S2_HR2"/>
    <property type="match status" value="1"/>
</dbReference>
<feature type="region of interest" description="Heptad repeat 1" evidence="21">
    <location>
        <begin position="925"/>
        <end position="975"/>
    </location>
</feature>
<dbReference type="Gene3D" id="3.30.70.1840">
    <property type="match status" value="1"/>
</dbReference>
<evidence type="ECO:0000256" key="1">
    <source>
        <dbReference type="ARBA" id="ARBA00022506"/>
    </source>
</evidence>
<reference evidence="27" key="2">
    <citation type="submission" date="2010-05" db="EMBL/GenBank/DDBJ databases">
        <authorList>
            <person name="Lau S.K.P."/>
            <person name="Poon R.W.S."/>
            <person name="Wong B.H."/>
            <person name="Wang M."/>
            <person name="Huang Y."/>
            <person name="Xu H."/>
            <person name="Guo R."/>
            <person name="Li K.S."/>
            <person name="Gao K."/>
            <person name="Chan K.H."/>
            <person name="Zheng B.J."/>
            <person name="Woo P.C."/>
            <person name="Yuen K.Y."/>
        </authorList>
    </citation>
    <scope>NUCLEOTIDE SEQUENCE</scope>
</reference>
<feature type="domain" description="BetaCoV S1-CTD" evidence="23">
    <location>
        <begin position="352"/>
        <end position="521"/>
    </location>
</feature>
<dbReference type="Gene3D" id="1.20.5.300">
    <property type="match status" value="1"/>
</dbReference>
<sequence length="1280" mass="140691">MLVILLMLPLVFARPSCVTISNLQYVDHNYTHRSFDMSAVSRVFPDPFVAYSGQTLKQSLYLADTSNTTVYPVTPPAVNGKPGIYNLTILPVGDGFLVQTYMYKDQPSDTYCQEPFGVAFGTTFEYDRIAIVTIVPGYKGSWSAVQKQTTTNVNILVCSNATLCAYPAFNRWGPAGTIYTTNDFVVYGDSCFINNTFTISINTSRLNLGFRFNDGNLYLYHSKWLPMQGLNLMVDYPLHFLMSVGVGANLPNMQFYQAVVRQGTPPVTGAYKNDANCLAFQNNLYLAYISKRDLLVSYDDNGLPIAVADCSQNAGDELYCVTGTFSPQVGVYPLSRYRALVSDYVQISQQGSICSLPYSDILKPPQPIVWKRHTVTNCSFDFDAIVNRLPTFQLKCFGVSPAKLAQMCYSSVTLDIFRANTTHLANMLGKVPDVFSKYNYALPPDFYGCVHSYYINDTSPMYAIAQQWPATVIAPGGRQPYNSYVGTVLNTPNPKCTQLTCFGVVVISLKPASGKHLVCPSANDTDLVTRECVKYNLYGYTGTGVFNESSLVIPDSKLFVASSTGDIIAAKVRGKVYSITPCVSVPISVGYDPSFERALLFNGLSCSERSVAVSLPASDYWVAAVADNASTGVVTFDTLSGCVHNVRNATDITVPTCLMPLGNSLCLANITQPSQYGLSTTSSVNLLSLVTYDPTFQGGVKVMSPVYWISIPTNFTLGAITEYIQTTSPKVNVDCVKYLCGDSERCTTVLLQYGTFCDDVNKALSEVSSIIDASMISLVSEITADVVRSENALFDTTYNFTGLLGCVGSNCNDRTTYRSALSDLLYNKVKVTDPGFMSSYQKCISQWGGDIRDLFCTQNFNGISVLPPIVSPGMQALYTSLLVGAVASAGYTFGVTSVGVIPFATQLQFRLNGLGVTTQVLVENQQLIANSFNKALVSIQQGFDATNEALSKMQSVINQHAQQLQTLVSQLGNSFGAISSSINEIFSRLDGLEANAQVDRLINGRMVVLNTYVTQLLIKASEVKSQALLAKQKISECVKSQSLRNDFCGNGTHVFSVPQLAPNGIMFLHYTYKPTSYALVQTAAGLCLNNTGYAPRDGLFVLPNGSIYWQFTKMNFYNPVRLTNSNTQVLTTCSVNYTTVNYTVLPPTDNMDFNFTAEFEKWYKNHSSQFNNTFNPGDFNFSTVDIQNELNTLNAVVKQLNESFIDLKKLNVYEQTIKWPWYIWLAMIAGLVGLALAVVMLLCMTNCCSCFKGMCACKPCHYDEVEDVYPAVRVYNKRTA</sequence>
<keyword evidence="3 21" id="KW-1032">Host cell membrane</keyword>
<dbReference type="SUPFAM" id="SSF143587">
    <property type="entry name" value="SARS receptor-binding domain-like"/>
    <property type="match status" value="1"/>
</dbReference>
<comment type="PTM">
    <text evidence="21">Specific enzymatic cleavages in vivo yield mature proteins. The precursor is processed into S1 and S2 by host cell furin or another cellular protease to yield the mature S1 and S2 proteins. Additionally, a second cleavage leads to the release of a fusion peptide after viral attachment to host cell receptor.</text>
</comment>
<dbReference type="CDD" id="cd22381">
    <property type="entry name" value="bat-HKU9-CoV-like_Spike_SD1-2_S1-S2_S2"/>
    <property type="match status" value="1"/>
</dbReference>
<evidence type="ECO:0000256" key="5">
    <source>
        <dbReference type="ARBA" id="ARBA00022595"/>
    </source>
</evidence>
<evidence type="ECO:0000313" key="27">
    <source>
        <dbReference type="EMBL" id="ADM33582.1"/>
    </source>
</evidence>
<keyword evidence="11 21" id="KW-0261">Viral envelope protein</keyword>
<dbReference type="PROSITE" id="PS51922">
    <property type="entry name" value="BCOV_S1_NTD"/>
    <property type="match status" value="1"/>
</dbReference>
<keyword evidence="6 21" id="KW-0812">Transmembrane</keyword>
<comment type="subcellular location">
    <subcellularLocation>
        <location evidence="21">Virion membrane</location>
        <topology evidence="21">Single-pass type I membrane protein</topology>
    </subcellularLocation>
    <subcellularLocation>
        <location evidence="21">Host endoplasmic reticulum-Golgi intermediate compartment membrane</location>
        <topology evidence="21">Single-pass type I membrane protein</topology>
    </subcellularLocation>
    <subcellularLocation>
        <location evidence="21">Host cell membrane</location>
        <topology evidence="21">Single-pass type I membrane protein</topology>
    </subcellularLocation>
    <text evidence="21">Accumulates in the endoplasmic reticulum-Golgi intermediate compartment, where it participates in virus particle assembly. Some S oligomers are transported to the host plasma membrane, where they may mediate cell-cell fusion.</text>
</comment>
<evidence type="ECO:0000256" key="12">
    <source>
        <dbReference type="ARBA" id="ARBA00022989"/>
    </source>
</evidence>
<evidence type="ECO:0000313" key="28">
    <source>
        <dbReference type="Proteomes" id="UP000147688"/>
    </source>
</evidence>
<comment type="function">
    <text evidence="21">Spike protein S2': Acts as a viral fusion peptide which is unmasked following S2 cleavage occurring upon virus endocytosis.</text>
</comment>
<evidence type="ECO:0000256" key="3">
    <source>
        <dbReference type="ARBA" id="ARBA00022511"/>
    </source>
</evidence>
<dbReference type="InterPro" id="IPR043614">
    <property type="entry name" value="Spike_S2_CoV_C"/>
</dbReference>
<keyword evidence="9 21" id="KW-0946">Virion</keyword>
<dbReference type="Proteomes" id="UP000147688">
    <property type="component" value="Segment"/>
</dbReference>
<evidence type="ECO:0000259" key="23">
    <source>
        <dbReference type="PROSITE" id="PS51921"/>
    </source>
</evidence>
<evidence type="ECO:0000256" key="22">
    <source>
        <dbReference type="SAM" id="Phobius"/>
    </source>
</evidence>
<feature type="domain" description="BetaCoV S1-NTD" evidence="24">
    <location>
        <begin position="1"/>
        <end position="322"/>
    </location>
</feature>
<keyword evidence="7 21" id="KW-0732">Signal</keyword>
<evidence type="ECO:0000256" key="17">
    <source>
        <dbReference type="ARBA" id="ARBA00023157"/>
    </source>
</evidence>
<comment type="domain">
    <text evidence="21">Fusion peptide 1 (FP1) and fusion peptide 2 (FP2) function cooperatively and have a membrane-ordering effect on lipid headgroups and shallow hydrophobic regions of target bilayers. They are considered as two domains of an extended, bipartite FP. The membrane-ordering activity is calcium-dependent and also dependent on correct folding, which is maintained by an internal disulfide bond in FP2.</text>
</comment>
<dbReference type="InterPro" id="IPR044873">
    <property type="entry name" value="Spike_S2_CoV_HR1"/>
</dbReference>
<keyword evidence="1 21" id="KW-1168">Fusion of virus membrane with host membrane</keyword>
<feature type="coiled-coil region" evidence="21">
    <location>
        <begin position="954"/>
        <end position="998"/>
    </location>
</feature>
<comment type="similarity">
    <text evidence="21">Belongs to the betacoronaviruses spike protein family.</text>
</comment>
<gene>
    <name evidence="21 27" type="primary">S</name>
</gene>
<dbReference type="Gene3D" id="2.60.120.960">
    <property type="entry name" value="Spike glycoprotein, N-terminal domain"/>
    <property type="match status" value="1"/>
</dbReference>
<dbReference type="Pfam" id="PF19214">
    <property type="entry name" value="CoV_S2_C"/>
    <property type="match status" value="1"/>
</dbReference>
<keyword evidence="15 21" id="KW-0472">Membrane</keyword>
<comment type="PTM">
    <text evidence="21">The cytoplasmic Cys-rich domain is palmitoylated. Spike glycoprotein is digested within host endosomes.</text>
</comment>
<feature type="chain" id="PRO_5029065068" description="Spike protein S2'" evidence="21">
    <location>
        <begin position="819"/>
        <end position="1280"/>
    </location>
</feature>
<evidence type="ECO:0000259" key="26">
    <source>
        <dbReference type="PROSITE" id="PS51924"/>
    </source>
</evidence>
<dbReference type="InterPro" id="IPR044874">
    <property type="entry name" value="Spike_S2_CoV_HR2"/>
</dbReference>
<dbReference type="InterPro" id="IPR044338">
    <property type="entry name" value="Spike_S1_N_batCoV-HKU9-like"/>
</dbReference>